<evidence type="ECO:0000313" key="2">
    <source>
        <dbReference type="Proteomes" id="UP000284706"/>
    </source>
</evidence>
<dbReference type="OrthoDB" id="3256662at2759"/>
<dbReference type="Gene3D" id="3.80.10.10">
    <property type="entry name" value="Ribonuclease Inhibitor"/>
    <property type="match status" value="1"/>
</dbReference>
<dbReference type="InParanoid" id="A0A409Y1T1"/>
<comment type="caution">
    <text evidence="1">The sequence shown here is derived from an EMBL/GenBank/DDBJ whole genome shotgun (WGS) entry which is preliminary data.</text>
</comment>
<reference evidence="1 2" key="1">
    <citation type="journal article" date="2018" name="Evol. Lett.">
        <title>Horizontal gene cluster transfer increased hallucinogenic mushroom diversity.</title>
        <authorList>
            <person name="Reynolds H.T."/>
            <person name="Vijayakumar V."/>
            <person name="Gluck-Thaler E."/>
            <person name="Korotkin H.B."/>
            <person name="Matheny P.B."/>
            <person name="Slot J.C."/>
        </authorList>
    </citation>
    <scope>NUCLEOTIDE SEQUENCE [LARGE SCALE GENOMIC DNA]</scope>
    <source>
        <strain evidence="1 2">SRW20</strain>
    </source>
</reference>
<accession>A0A409Y1T1</accession>
<protein>
    <submittedName>
        <fullName evidence="1">Uncharacterized protein</fullName>
    </submittedName>
</protein>
<dbReference type="SUPFAM" id="SSF52047">
    <property type="entry name" value="RNI-like"/>
    <property type="match status" value="1"/>
</dbReference>
<proteinExistence type="predicted"/>
<evidence type="ECO:0000313" key="1">
    <source>
        <dbReference type="EMBL" id="PPQ96913.1"/>
    </source>
</evidence>
<gene>
    <name evidence="1" type="ORF">CVT26_005899</name>
</gene>
<name>A0A409Y1T1_9AGAR</name>
<dbReference type="InterPro" id="IPR032675">
    <property type="entry name" value="LRR_dom_sf"/>
</dbReference>
<dbReference type="EMBL" id="NHYE01001315">
    <property type="protein sequence ID" value="PPQ96913.1"/>
    <property type="molecule type" value="Genomic_DNA"/>
</dbReference>
<dbReference type="Proteomes" id="UP000284706">
    <property type="component" value="Unassembled WGS sequence"/>
</dbReference>
<dbReference type="AlphaFoldDB" id="A0A409Y1T1"/>
<keyword evidence="2" id="KW-1185">Reference proteome</keyword>
<organism evidence="1 2">
    <name type="scientific">Gymnopilus dilepis</name>
    <dbReference type="NCBI Taxonomy" id="231916"/>
    <lineage>
        <taxon>Eukaryota</taxon>
        <taxon>Fungi</taxon>
        <taxon>Dikarya</taxon>
        <taxon>Basidiomycota</taxon>
        <taxon>Agaricomycotina</taxon>
        <taxon>Agaricomycetes</taxon>
        <taxon>Agaricomycetidae</taxon>
        <taxon>Agaricales</taxon>
        <taxon>Agaricineae</taxon>
        <taxon>Hymenogastraceae</taxon>
        <taxon>Gymnopilus</taxon>
    </lineage>
</organism>
<sequence length="489" mass="56371">MLPSIPNEIYFEIFYQIKFRIPTTWVHPSVKRDLSNMALVCRFFCSVVLPWLFERLGITGRNDEEQFAHQNHAKLCRSVINGDVAARTMARNVKSCAFSSWTYEENEQNEWCFREFLSLYSKSIGYMSNLHELSLTSTPITKDLFKALGNLSNLNTLHLMQCELAEDIAKKYFRKLSNLQLKTLRIIHCGIDDESQWPEFFSHVNLKTITDLETNSWQFCEVLAEATEPLVLERLTIGFAANLTILSTILSSCPALKRFKMGPNEMLGKRQLALAVNALPHLERLEAPLSILNAILPGRRVSTVNITASEGPTPENGLQILSRSARPITYLALPSEIYERDPHNVWTYCPHLRTLKIQFNTENCDYDNLIQDDEDIESALSDVLRDSPVCRSLTSIIFDFNQSWNILFIRCHLRWLLDIVLPYFPGLTEFQVEPAFKWTYSQLEAEWKPEVVWQEHGESVLQWVQLFQEELDNLDHDGFLKRLLVASGG</sequence>